<keyword evidence="1" id="KW-0472">Membrane</keyword>
<dbReference type="EMBL" id="CATZLL010000006">
    <property type="protein sequence ID" value="CAJ0814405.1"/>
    <property type="molecule type" value="Genomic_DNA"/>
</dbReference>
<reference evidence="2 3" key="1">
    <citation type="submission" date="2023-07" db="EMBL/GenBank/DDBJ databases">
        <authorList>
            <person name="Peeters C."/>
        </authorList>
    </citation>
    <scope>NUCLEOTIDE SEQUENCE [LARGE SCALE GENOMIC DNA]</scope>
    <source>
        <strain evidence="2 3">LMG 18101</strain>
    </source>
</reference>
<keyword evidence="1" id="KW-1133">Transmembrane helix</keyword>
<dbReference type="Proteomes" id="UP001189757">
    <property type="component" value="Unassembled WGS sequence"/>
</dbReference>
<name>A0ABN9JN59_9RALS</name>
<keyword evidence="1" id="KW-0812">Transmembrane</keyword>
<organism evidence="2 3">
    <name type="scientific">Ralstonia flaminis</name>
    <dbReference type="NCBI Taxonomy" id="3058597"/>
    <lineage>
        <taxon>Bacteria</taxon>
        <taxon>Pseudomonadati</taxon>
        <taxon>Pseudomonadota</taxon>
        <taxon>Betaproteobacteria</taxon>
        <taxon>Burkholderiales</taxon>
        <taxon>Burkholderiaceae</taxon>
        <taxon>Ralstonia</taxon>
    </lineage>
</organism>
<evidence type="ECO:0000256" key="1">
    <source>
        <dbReference type="SAM" id="Phobius"/>
    </source>
</evidence>
<protein>
    <recommendedName>
        <fullName evidence="4">Transmembrane protein</fullName>
    </recommendedName>
</protein>
<keyword evidence="3" id="KW-1185">Reference proteome</keyword>
<proteinExistence type="predicted"/>
<feature type="transmembrane region" description="Helical" evidence="1">
    <location>
        <begin position="6"/>
        <end position="27"/>
    </location>
</feature>
<sequence length="36" mass="4079">MSSFWGYPYADVLATVMIVALSALALYQARTYVRHI</sequence>
<comment type="caution">
    <text evidence="2">The sequence shown here is derived from an EMBL/GenBank/DDBJ whole genome shotgun (WGS) entry which is preliminary data.</text>
</comment>
<accession>A0ABN9JN59</accession>
<evidence type="ECO:0000313" key="3">
    <source>
        <dbReference type="Proteomes" id="UP001189757"/>
    </source>
</evidence>
<evidence type="ECO:0008006" key="4">
    <source>
        <dbReference type="Google" id="ProtNLM"/>
    </source>
</evidence>
<evidence type="ECO:0000313" key="2">
    <source>
        <dbReference type="EMBL" id="CAJ0814405.1"/>
    </source>
</evidence>
<gene>
    <name evidence="2" type="ORF">LMG18101_02229</name>
</gene>